<feature type="compositionally biased region" description="Low complexity" evidence="2">
    <location>
        <begin position="745"/>
        <end position="759"/>
    </location>
</feature>
<feature type="region of interest" description="Disordered" evidence="2">
    <location>
        <begin position="730"/>
        <end position="825"/>
    </location>
</feature>
<dbReference type="PANTHER" id="PTHR12048:SF0">
    <property type="entry name" value="CCAAT_ENHANCER-BINDING PROTEIN ZETA"/>
    <property type="match status" value="1"/>
</dbReference>
<evidence type="ECO:0000259" key="3">
    <source>
        <dbReference type="Pfam" id="PF03914"/>
    </source>
</evidence>
<reference evidence="4 5" key="1">
    <citation type="journal article" date="2019" name="Environ. Microbiol.">
        <title>At the nexus of three kingdoms: the genome of the mycorrhizal fungus Gigaspora margarita provides insights into plant, endobacterial and fungal interactions.</title>
        <authorList>
            <person name="Venice F."/>
            <person name="Ghignone S."/>
            <person name="Salvioli di Fossalunga A."/>
            <person name="Amselem J."/>
            <person name="Novero M."/>
            <person name="Xianan X."/>
            <person name="Sedzielewska Toro K."/>
            <person name="Morin E."/>
            <person name="Lipzen A."/>
            <person name="Grigoriev I.V."/>
            <person name="Henrissat B."/>
            <person name="Martin F.M."/>
            <person name="Bonfante P."/>
        </authorList>
    </citation>
    <scope>NUCLEOTIDE SEQUENCE [LARGE SCALE GENOMIC DNA]</scope>
    <source>
        <strain evidence="4 5">BEG34</strain>
    </source>
</reference>
<feature type="compositionally biased region" description="Acidic residues" evidence="2">
    <location>
        <begin position="778"/>
        <end position="792"/>
    </location>
</feature>
<feature type="compositionally biased region" description="Basic and acidic residues" evidence="2">
    <location>
        <begin position="529"/>
        <end position="538"/>
    </location>
</feature>
<accession>A0A8H3ZWR2</accession>
<feature type="compositionally biased region" description="Basic and acidic residues" evidence="2">
    <location>
        <begin position="672"/>
        <end position="682"/>
    </location>
</feature>
<dbReference type="InterPro" id="IPR005612">
    <property type="entry name" value="CCAAT-binding_factor"/>
</dbReference>
<feature type="domain" description="CCAAT-binding factor" evidence="3">
    <location>
        <begin position="392"/>
        <end position="566"/>
    </location>
</feature>
<evidence type="ECO:0000313" key="5">
    <source>
        <dbReference type="Proteomes" id="UP000439903"/>
    </source>
</evidence>
<dbReference type="Proteomes" id="UP000439903">
    <property type="component" value="Unassembled WGS sequence"/>
</dbReference>
<dbReference type="Pfam" id="PF03914">
    <property type="entry name" value="CBF"/>
    <property type="match status" value="1"/>
</dbReference>
<dbReference type="AlphaFoldDB" id="A0A8H3ZWR2"/>
<dbReference type="InterPro" id="IPR040155">
    <property type="entry name" value="CEBPZ/Mak21-like"/>
</dbReference>
<keyword evidence="5" id="KW-1185">Reference proteome</keyword>
<comment type="caution">
    <text evidence="4">The sequence shown here is derived from an EMBL/GenBank/DDBJ whole genome shotgun (WGS) entry which is preliminary data.</text>
</comment>
<dbReference type="OrthoDB" id="28947at2759"/>
<feature type="region of interest" description="Disordered" evidence="2">
    <location>
        <begin position="672"/>
        <end position="693"/>
    </location>
</feature>
<dbReference type="EMBL" id="WTPW01003327">
    <property type="protein sequence ID" value="KAF0345977.1"/>
    <property type="molecule type" value="Genomic_DNA"/>
</dbReference>
<proteinExistence type="inferred from homology"/>
<organism evidence="4 5">
    <name type="scientific">Gigaspora margarita</name>
    <dbReference type="NCBI Taxonomy" id="4874"/>
    <lineage>
        <taxon>Eukaryota</taxon>
        <taxon>Fungi</taxon>
        <taxon>Fungi incertae sedis</taxon>
        <taxon>Mucoromycota</taxon>
        <taxon>Glomeromycotina</taxon>
        <taxon>Glomeromycetes</taxon>
        <taxon>Diversisporales</taxon>
        <taxon>Gigasporaceae</taxon>
        <taxon>Gigaspora</taxon>
    </lineage>
</organism>
<evidence type="ECO:0000313" key="4">
    <source>
        <dbReference type="EMBL" id="KAF0345977.1"/>
    </source>
</evidence>
<dbReference type="PANTHER" id="PTHR12048">
    <property type="entry name" value="CCAAT-BINDING FACTOR-RELATED"/>
    <property type="match status" value="1"/>
</dbReference>
<protein>
    <submittedName>
        <fullName evidence="4">CBF-domain-containing protein</fullName>
    </submittedName>
</protein>
<dbReference type="InterPro" id="IPR016024">
    <property type="entry name" value="ARM-type_fold"/>
</dbReference>
<gene>
    <name evidence="4" type="ORF">F8M41_015747</name>
</gene>
<feature type="region of interest" description="Disordered" evidence="2">
    <location>
        <begin position="514"/>
        <end position="538"/>
    </location>
</feature>
<dbReference type="GO" id="GO:0005634">
    <property type="term" value="C:nucleus"/>
    <property type="evidence" value="ECO:0007669"/>
    <property type="project" value="TreeGrafter"/>
</dbReference>
<dbReference type="SUPFAM" id="SSF48371">
    <property type="entry name" value="ARM repeat"/>
    <property type="match status" value="1"/>
</dbReference>
<name>A0A8H3ZWR2_GIGMA</name>
<comment type="similarity">
    <text evidence="1">Belongs to the CBF/MAK21 family.</text>
</comment>
<feature type="compositionally biased region" description="Acidic residues" evidence="2">
    <location>
        <begin position="684"/>
        <end position="693"/>
    </location>
</feature>
<feature type="compositionally biased region" description="Acidic residues" evidence="2">
    <location>
        <begin position="734"/>
        <end position="744"/>
    </location>
</feature>
<evidence type="ECO:0000256" key="1">
    <source>
        <dbReference type="ARBA" id="ARBA00007797"/>
    </source>
</evidence>
<sequence length="855" mass="98764">MKKTKKKNPVNNKSKNKSSLQIQPIRHWYTIELPPLSTNLPEIPITEARITSKYDTAKKLLKTENEQYEANPILHHSFDRAFYTTMLKSGTLKDKISTLSVLVDESSIHAVHALDTLMSMAKKKGRDESVQAIDCLMNLMLESILPNRKLKYFRDQPLNDPKVSDKHLIVWAFEDYIKNYYYELLGVIETLSHDVLIFVRQKMISIIFTLFKEKPEQEQNLMRLLVNKLGDKERKVASKTSYLINQIFEVHPLRKLQIIKEIEQLILFPTANERALYYGVITLNQIIFTKKDTEVANKLIDIYFVLFTKLLELKNKEIRNDKSSKKNKKQNTKKLKEDDNIDHEDIVNSKLVAAILTGVNRAYKFAKVDHNVYESRLNVLYRITCIGTFNISIQALMLIYHISCEGESLSERFYRSLYQSLLDPRLCRSSKHAMYLNLLFKALKDDSKVIRVEAFIKRLIQICGHHLPPFICGAFYMISELIKNHPSLSYFINHPEDHDDEHFVDVPDDDSDLDKFKQSQSSSQIINSRKYDGRKRDPQYSNADKTCIWELTAFTNHFHPTVALYAKQLLENVSIDPPPELHHHTLSHFLDRFVYRNPKKTDRIKGGNPLLQPTVASEPGIVVMKKGTGISKDEINVNSEEFWRKKLDDVPEDQIFFHKYFTQKNEGKQIKKMKKESDRTTDFLDNDQEDDDELEDEIWAAMKSTLPVKLDSDLEDSEDDDELNDLKESYFSSEGEDNDDDNADNVDNFDNVSDNVSDNNSDDDNDDDSGGDSGDSSGDSDDDMEGIDDSDVSDNNYDLKESDLIEDEDDIMSSENEGGPAHKKVKLKHLPTFASYEDIVSLINNKKNRKSSRRT</sequence>
<evidence type="ECO:0000256" key="2">
    <source>
        <dbReference type="SAM" id="MobiDB-lite"/>
    </source>
</evidence>
<feature type="compositionally biased region" description="Acidic residues" evidence="2">
    <location>
        <begin position="760"/>
        <end position="770"/>
    </location>
</feature>